<dbReference type="InterPro" id="IPR018490">
    <property type="entry name" value="cNMP-bd_dom_sf"/>
</dbReference>
<evidence type="ECO:0000259" key="1">
    <source>
        <dbReference type="PROSITE" id="PS50042"/>
    </source>
</evidence>
<dbReference type="SUPFAM" id="SSF51206">
    <property type="entry name" value="cAMP-binding domain-like"/>
    <property type="match status" value="1"/>
</dbReference>
<protein>
    <submittedName>
        <fullName evidence="2">Crp/Fnr family transcriptional regulator</fullName>
    </submittedName>
</protein>
<dbReference type="CDD" id="cd00038">
    <property type="entry name" value="CAP_ED"/>
    <property type="match status" value="1"/>
</dbReference>
<dbReference type="InterPro" id="IPR000595">
    <property type="entry name" value="cNMP-bd_dom"/>
</dbReference>
<reference evidence="2 3" key="1">
    <citation type="submission" date="2019-02" db="EMBL/GenBank/DDBJ databases">
        <authorList>
            <person name="Fomenkov A."/>
            <person name="Dubinina G."/>
            <person name="Grabovich M."/>
            <person name="Vincze T."/>
            <person name="Roberts R.J."/>
        </authorList>
    </citation>
    <scope>NUCLEOTIDE SEQUENCE [LARGE SCALE GENOMIC DNA]</scope>
    <source>
        <strain evidence="2 3">P</strain>
    </source>
</reference>
<dbReference type="SMART" id="SM00100">
    <property type="entry name" value="cNMP"/>
    <property type="match status" value="1"/>
</dbReference>
<dbReference type="GO" id="GO:0003700">
    <property type="term" value="F:DNA-binding transcription factor activity"/>
    <property type="evidence" value="ECO:0007669"/>
    <property type="project" value="TreeGrafter"/>
</dbReference>
<dbReference type="PANTHER" id="PTHR24567">
    <property type="entry name" value="CRP FAMILY TRANSCRIPTIONAL REGULATORY PROTEIN"/>
    <property type="match status" value="1"/>
</dbReference>
<accession>A0A5C1QFH8</accession>
<evidence type="ECO:0000313" key="2">
    <source>
        <dbReference type="EMBL" id="QEN06167.1"/>
    </source>
</evidence>
<feature type="domain" description="Cyclic nucleotide-binding" evidence="1">
    <location>
        <begin position="10"/>
        <end position="94"/>
    </location>
</feature>
<dbReference type="AlphaFoldDB" id="A0A5C1QFH8"/>
<evidence type="ECO:0000313" key="3">
    <source>
        <dbReference type="Proteomes" id="UP000323824"/>
    </source>
</evidence>
<dbReference type="PANTHER" id="PTHR24567:SF74">
    <property type="entry name" value="HTH-TYPE TRANSCRIPTIONAL REGULATOR ARCR"/>
    <property type="match status" value="1"/>
</dbReference>
<name>A0A5C1QFH8_9SPIO</name>
<dbReference type="PRINTS" id="PR00103">
    <property type="entry name" value="CAMPKINASE"/>
</dbReference>
<gene>
    <name evidence="2" type="ORF">EW093_16220</name>
</gene>
<dbReference type="GO" id="GO:0005829">
    <property type="term" value="C:cytosol"/>
    <property type="evidence" value="ECO:0007669"/>
    <property type="project" value="TreeGrafter"/>
</dbReference>
<dbReference type="Gene3D" id="2.60.120.10">
    <property type="entry name" value="Jelly Rolls"/>
    <property type="match status" value="1"/>
</dbReference>
<proteinExistence type="predicted"/>
<dbReference type="PROSITE" id="PS00889">
    <property type="entry name" value="CNMP_BINDING_2"/>
    <property type="match status" value="1"/>
</dbReference>
<sequence length="211" mass="24426">MDMSIFKKFEVRYSANEMIFCEFEPGNEFYLIQSGSVRVVKVINDVEKTLDVLKAGEFFGEMAILENAPRSASIIAYEDCVLLEFNKNNFEMLMKGQPQLAFNLLKILSKRIFDQRRRFMTLTIDDLEVKLYDVLLMLIEKQTNFGVLRPNTVIDANISDIAHWAGIPENECKSVLEKIVSKNKIEILRDQIVVKKPDSLKRTVSQYRKSN</sequence>
<dbReference type="OrthoDB" id="305756at2"/>
<dbReference type="InterPro" id="IPR018488">
    <property type="entry name" value="cNMP-bd_CS"/>
</dbReference>
<organism evidence="2 3">
    <name type="scientific">Thiospirochaeta perfilievii</name>
    <dbReference type="NCBI Taxonomy" id="252967"/>
    <lineage>
        <taxon>Bacteria</taxon>
        <taxon>Pseudomonadati</taxon>
        <taxon>Spirochaetota</taxon>
        <taxon>Spirochaetia</taxon>
        <taxon>Spirochaetales</taxon>
        <taxon>Spirochaetaceae</taxon>
        <taxon>Thiospirochaeta</taxon>
    </lineage>
</organism>
<dbReference type="EMBL" id="CP035807">
    <property type="protein sequence ID" value="QEN06167.1"/>
    <property type="molecule type" value="Genomic_DNA"/>
</dbReference>
<dbReference type="Pfam" id="PF00027">
    <property type="entry name" value="cNMP_binding"/>
    <property type="match status" value="1"/>
</dbReference>
<dbReference type="InterPro" id="IPR050397">
    <property type="entry name" value="Env_Response_Regulators"/>
</dbReference>
<reference evidence="2 3" key="2">
    <citation type="submission" date="2019-09" db="EMBL/GenBank/DDBJ databases">
        <title>Complete Genome Sequence and Methylome Analysis of free living Spirochaetas.</title>
        <authorList>
            <person name="Leshcheva N."/>
            <person name="Mikheeva N."/>
        </authorList>
    </citation>
    <scope>NUCLEOTIDE SEQUENCE [LARGE SCALE GENOMIC DNA]</scope>
    <source>
        <strain evidence="2 3">P</strain>
    </source>
</reference>
<dbReference type="KEGG" id="sper:EW093_16220"/>
<dbReference type="InterPro" id="IPR014710">
    <property type="entry name" value="RmlC-like_jellyroll"/>
</dbReference>
<dbReference type="PROSITE" id="PS50042">
    <property type="entry name" value="CNMP_BINDING_3"/>
    <property type="match status" value="1"/>
</dbReference>
<dbReference type="Proteomes" id="UP000323824">
    <property type="component" value="Chromosome"/>
</dbReference>
<dbReference type="RefSeq" id="WP_149569401.1">
    <property type="nucleotide sequence ID" value="NZ_CP035807.1"/>
</dbReference>
<keyword evidence="3" id="KW-1185">Reference proteome</keyword>